<protein>
    <submittedName>
        <fullName evidence="2">Protein FAM92A1</fullName>
    </submittedName>
</protein>
<dbReference type="Pfam" id="PF06730">
    <property type="entry name" value="FAM92"/>
    <property type="match status" value="1"/>
</dbReference>
<name>A0A0A9YIY6_LYGHE</name>
<feature type="compositionally biased region" description="Acidic residues" evidence="1">
    <location>
        <begin position="298"/>
        <end position="309"/>
    </location>
</feature>
<evidence type="ECO:0000313" key="2">
    <source>
        <dbReference type="EMBL" id="JAG31063.1"/>
    </source>
</evidence>
<dbReference type="Gene3D" id="1.20.1270.60">
    <property type="entry name" value="Arfaptin homology (AH) domain/BAR domain"/>
    <property type="match status" value="1"/>
</dbReference>
<reference evidence="2" key="1">
    <citation type="journal article" date="2014" name="PLoS ONE">
        <title>Transcriptome-Based Identification of ABC Transporters in the Western Tarnished Plant Bug Lygus hesperus.</title>
        <authorList>
            <person name="Hull J.J."/>
            <person name="Chaney K."/>
            <person name="Geib S.M."/>
            <person name="Fabrick J.A."/>
            <person name="Brent C.S."/>
            <person name="Walsh D."/>
            <person name="Lavine L.C."/>
        </authorList>
    </citation>
    <scope>NUCLEOTIDE SEQUENCE</scope>
</reference>
<proteinExistence type="predicted"/>
<dbReference type="PANTHER" id="PTHR21223">
    <property type="entry name" value="CBY1-INTERACTING BAR DOMAIN-CONTAINING PROTEIN HOMOLOG"/>
    <property type="match status" value="1"/>
</dbReference>
<dbReference type="InterPro" id="IPR027267">
    <property type="entry name" value="AH/BAR_dom_sf"/>
</dbReference>
<evidence type="ECO:0000313" key="4">
    <source>
        <dbReference type="EMBL" id="JAG33857.1"/>
    </source>
</evidence>
<reference evidence="2" key="2">
    <citation type="submission" date="2014-07" db="EMBL/GenBank/DDBJ databases">
        <authorList>
            <person name="Hull J."/>
        </authorList>
    </citation>
    <scope>NUCLEOTIDE SEQUENCE</scope>
</reference>
<evidence type="ECO:0000256" key="1">
    <source>
        <dbReference type="SAM" id="MobiDB-lite"/>
    </source>
</evidence>
<reference evidence="5" key="3">
    <citation type="journal article" date="2016" name="Gigascience">
        <title>De novo construction of an expanded transcriptome assembly for the western tarnished plant bug, Lygus hesperus.</title>
        <authorList>
            <person name="Tassone E.E."/>
            <person name="Geib S.M."/>
            <person name="Hall B."/>
            <person name="Fabrick J.A."/>
            <person name="Brent C.S."/>
            <person name="Hull J.J."/>
        </authorList>
    </citation>
    <scope>NUCLEOTIDE SEQUENCE</scope>
</reference>
<dbReference type="EMBL" id="GDHC01016739">
    <property type="protein sequence ID" value="JAQ01890.1"/>
    <property type="molecule type" value="Transcribed_RNA"/>
</dbReference>
<accession>A0A0A9YIY6</accession>
<dbReference type="SUPFAM" id="SSF103657">
    <property type="entry name" value="BAR/IMD domain-like"/>
    <property type="match status" value="1"/>
</dbReference>
<dbReference type="GO" id="GO:0060271">
    <property type="term" value="P:cilium assembly"/>
    <property type="evidence" value="ECO:0007669"/>
    <property type="project" value="TreeGrafter"/>
</dbReference>
<dbReference type="AlphaFoldDB" id="A0A0A9YIY6"/>
<evidence type="ECO:0000313" key="5">
    <source>
        <dbReference type="EMBL" id="JAQ01890.1"/>
    </source>
</evidence>
<dbReference type="EMBL" id="GBHO01009747">
    <property type="protein sequence ID" value="JAG33857.1"/>
    <property type="molecule type" value="Transcribed_RNA"/>
</dbReference>
<dbReference type="EMBL" id="GBHO01012541">
    <property type="protein sequence ID" value="JAG31063.1"/>
    <property type="molecule type" value="Transcribed_RNA"/>
</dbReference>
<sequence length="323" mass="36399">MKTSKVGEDFSLGQQAKFVEDRFSATEETMSKLCSSFSIFTKRTAKYRDANDQLAAAFNDYASKEQINKTLKVCLENLAQLLACLGDHRDNSTLFLEEQVMTSLTQYATRCKNYNSEIKNIYCAKEKELCKRRQLTKIRQRLPQNFKVIMKAEGELVDACSKVSKLQGSLEEYALSFERSKLTDLKRILHDFLRAELSFHIGAVESFSKALADVDNINIDVDFQAFKNVLVRPNMAIRLDIVRGSKQLGRQDNIDRGIPNSVEEPSHGLISVEGHSSKADLTTDVSEMTMALEKETITSDEESEGEVSSENDSTIHVKPSPRT</sequence>
<dbReference type="PANTHER" id="PTHR21223:SF2">
    <property type="entry name" value="CBY1-INTERACTING BAR DOMAIN-CONTAINING PROTEIN HOMOLOG"/>
    <property type="match status" value="1"/>
</dbReference>
<organism evidence="2">
    <name type="scientific">Lygus hesperus</name>
    <name type="common">Western plant bug</name>
    <dbReference type="NCBI Taxonomy" id="30085"/>
    <lineage>
        <taxon>Eukaryota</taxon>
        <taxon>Metazoa</taxon>
        <taxon>Ecdysozoa</taxon>
        <taxon>Arthropoda</taxon>
        <taxon>Hexapoda</taxon>
        <taxon>Insecta</taxon>
        <taxon>Pterygota</taxon>
        <taxon>Neoptera</taxon>
        <taxon>Paraneoptera</taxon>
        <taxon>Hemiptera</taxon>
        <taxon>Heteroptera</taxon>
        <taxon>Panheteroptera</taxon>
        <taxon>Cimicomorpha</taxon>
        <taxon>Miridae</taxon>
        <taxon>Mirini</taxon>
        <taxon>Lygus</taxon>
    </lineage>
</organism>
<feature type="region of interest" description="Disordered" evidence="1">
    <location>
        <begin position="292"/>
        <end position="323"/>
    </location>
</feature>
<gene>
    <name evidence="2" type="primary">fam92a1_2</name>
    <name evidence="5" type="synonym">fam92a1_0</name>
    <name evidence="4" type="synonym">fam92a1_1</name>
    <name evidence="3" type="synonym">fam92a1_3</name>
    <name evidence="4" type="ORF">CM83_85127</name>
    <name evidence="2" type="ORF">CM83_85129</name>
    <name evidence="3" type="ORF">CM83_85137</name>
    <name evidence="5" type="ORF">g.85219</name>
</gene>
<dbReference type="InterPro" id="IPR009602">
    <property type="entry name" value="CBAR/FAM92"/>
</dbReference>
<evidence type="ECO:0000313" key="3">
    <source>
        <dbReference type="EMBL" id="JAG33853.1"/>
    </source>
</evidence>
<dbReference type="GO" id="GO:0036064">
    <property type="term" value="C:ciliary basal body"/>
    <property type="evidence" value="ECO:0007669"/>
    <property type="project" value="TreeGrafter"/>
</dbReference>
<dbReference type="GO" id="GO:0035869">
    <property type="term" value="C:ciliary transition zone"/>
    <property type="evidence" value="ECO:0007669"/>
    <property type="project" value="TreeGrafter"/>
</dbReference>
<dbReference type="EMBL" id="GBHO01009751">
    <property type="protein sequence ID" value="JAG33853.1"/>
    <property type="molecule type" value="Transcribed_RNA"/>
</dbReference>